<feature type="region of interest" description="Disordered" evidence="1">
    <location>
        <begin position="474"/>
        <end position="500"/>
    </location>
</feature>
<accession>A0A508B337</accession>
<proteinExistence type="predicted"/>
<dbReference type="InterPro" id="IPR002477">
    <property type="entry name" value="Peptidoglycan-bd-like"/>
</dbReference>
<dbReference type="EMBL" id="VICD02000053">
    <property type="protein sequence ID" value="KAB8196996.1"/>
    <property type="molecule type" value="Genomic_DNA"/>
</dbReference>
<feature type="compositionally biased region" description="Low complexity" evidence="1">
    <location>
        <begin position="484"/>
        <end position="493"/>
    </location>
</feature>
<gene>
    <name evidence="3" type="ORF">FKV24_003890</name>
</gene>
<feature type="compositionally biased region" description="Basic and acidic residues" evidence="1">
    <location>
        <begin position="474"/>
        <end position="483"/>
    </location>
</feature>
<protein>
    <recommendedName>
        <fullName evidence="2">Peptidoglycan binding-like domain-containing protein</fullName>
    </recommendedName>
</protein>
<evidence type="ECO:0000259" key="2">
    <source>
        <dbReference type="Pfam" id="PF01471"/>
    </source>
</evidence>
<comment type="caution">
    <text evidence="3">The sequence shown here is derived from an EMBL/GenBank/DDBJ whole genome shotgun (WGS) entry which is preliminary data.</text>
</comment>
<dbReference type="InterPro" id="IPR036366">
    <property type="entry name" value="PGBDSf"/>
</dbReference>
<name>A0A508B337_9GAMM</name>
<reference evidence="3 4" key="1">
    <citation type="submission" date="2019-10" db="EMBL/GenBank/DDBJ databases">
        <title>Lysobacter alkalisoli sp. nov., isolated from saline-alkaline soil.</title>
        <authorList>
            <person name="Sun J.-Q."/>
        </authorList>
    </citation>
    <scope>NUCLEOTIDE SEQUENCE [LARGE SCALE GENOMIC DNA]</scope>
    <source>
        <strain evidence="3 4">KCTC 42381</strain>
    </source>
</reference>
<organism evidence="3 4">
    <name type="scientific">Marilutibacter maris</name>
    <dbReference type="NCBI Taxonomy" id="1605891"/>
    <lineage>
        <taxon>Bacteria</taxon>
        <taxon>Pseudomonadati</taxon>
        <taxon>Pseudomonadota</taxon>
        <taxon>Gammaproteobacteria</taxon>
        <taxon>Lysobacterales</taxon>
        <taxon>Lysobacteraceae</taxon>
        <taxon>Marilutibacter</taxon>
    </lineage>
</organism>
<dbReference type="Gene3D" id="1.10.101.10">
    <property type="entry name" value="PGBD-like superfamily/PGBD"/>
    <property type="match status" value="1"/>
</dbReference>
<evidence type="ECO:0000313" key="3">
    <source>
        <dbReference type="EMBL" id="KAB8196996.1"/>
    </source>
</evidence>
<dbReference type="Pfam" id="PF01471">
    <property type="entry name" value="PG_binding_1"/>
    <property type="match status" value="1"/>
</dbReference>
<evidence type="ECO:0000256" key="1">
    <source>
        <dbReference type="SAM" id="MobiDB-lite"/>
    </source>
</evidence>
<dbReference type="SUPFAM" id="SSF47090">
    <property type="entry name" value="PGBD-like"/>
    <property type="match status" value="1"/>
</dbReference>
<dbReference type="InterPro" id="IPR036365">
    <property type="entry name" value="PGBD-like_sf"/>
</dbReference>
<dbReference type="Proteomes" id="UP000320431">
    <property type="component" value="Unassembled WGS sequence"/>
</dbReference>
<dbReference type="AlphaFoldDB" id="A0A508B337"/>
<sequence length="500" mass="54077">MEGAAMNQGVDLNDADSVVGAVYFVVGRGTEGGAASYRLSIAGVTNSTWGMVDAVASNSGYTIGAIQVDLGQRGTWPLGETGDRALEEGEISYVDAIIEQASGYAERNGLQFTDDLTRLRSDLLSHGDGGLRPNGTRREEVSFIDTATRDSINAWAGSDEGKNWIHRNIDIAQVRNISTAATTMVEDFGQNIPEDRKFEVISMIAKTANQMPARLDRFETALKDGGDYDAVMAVGERLDSNISYYDGLKAAAIARRYQAEYADPLKQAAMDRAHAKVSAEDYDPATEAGDLDIQQSLHAVGLRSRHLSHSEQVTLQLQENLNTLGFTDARGRALVVDGDFGPATRHAIEAFQSDRGIEVDGRLTPGIVEAIQDRVNELDPQQAFDRALQGIPAVDSSLSGRSDAGAAVQALRAGLSQPEGRQLQLCGPEPVFDDPRMQRLAAALLADDDAAVSRICAEIERSPEVEAMVRQGHETLAEQERQQQDAARQNEAQSQNLVHH</sequence>
<feature type="domain" description="Peptidoglycan binding-like" evidence="2">
    <location>
        <begin position="315"/>
        <end position="370"/>
    </location>
</feature>
<evidence type="ECO:0000313" key="4">
    <source>
        <dbReference type="Proteomes" id="UP000320431"/>
    </source>
</evidence>